<organism evidence="2 3">
    <name type="scientific">Streptomyces cynarae</name>
    <dbReference type="NCBI Taxonomy" id="2981134"/>
    <lineage>
        <taxon>Bacteria</taxon>
        <taxon>Bacillati</taxon>
        <taxon>Actinomycetota</taxon>
        <taxon>Actinomycetes</taxon>
        <taxon>Kitasatosporales</taxon>
        <taxon>Streptomycetaceae</taxon>
        <taxon>Streptomyces</taxon>
    </lineage>
</organism>
<dbReference type="Proteomes" id="UP001061298">
    <property type="component" value="Chromosome"/>
</dbReference>
<protein>
    <submittedName>
        <fullName evidence="2">Hemerythrin domain-containing protein</fullName>
    </submittedName>
</protein>
<sequence length="224" mass="24977">MRNHGPEAAETSTAAWERRAARAGAVDFTMMYVAHDAFNRDLARLLNAVAAGRGHSPAAVATWQMFSKQLQTHHTAEDTALWPLLRSAVTDPDEQRILDDMEAEHASLDPRIEQIDAAITDKNTKALEQGLSVLAKGLSTHMIHEESQALPLLERRLGKAGWDAFTKEIRDQQGGIKGAAEYLPWVLDGATKQLKTQVLKLLPAPARVVYRRVWEPRYRKAARL</sequence>
<proteinExistence type="predicted"/>
<dbReference type="RefSeq" id="WP_263227772.1">
    <property type="nucleotide sequence ID" value="NZ_CP106793.1"/>
</dbReference>
<dbReference type="InterPro" id="IPR012312">
    <property type="entry name" value="Hemerythrin-like"/>
</dbReference>
<evidence type="ECO:0000313" key="2">
    <source>
        <dbReference type="EMBL" id="UXY17727.1"/>
    </source>
</evidence>
<dbReference type="Gene3D" id="1.20.120.520">
    <property type="entry name" value="nmb1532 protein domain like"/>
    <property type="match status" value="1"/>
</dbReference>
<gene>
    <name evidence="2" type="ORF">N8I84_02470</name>
</gene>
<dbReference type="Pfam" id="PF01814">
    <property type="entry name" value="Hemerythrin"/>
    <property type="match status" value="1"/>
</dbReference>
<dbReference type="CDD" id="cd12108">
    <property type="entry name" value="Hr-like"/>
    <property type="match status" value="1"/>
</dbReference>
<evidence type="ECO:0000259" key="1">
    <source>
        <dbReference type="Pfam" id="PF01814"/>
    </source>
</evidence>
<keyword evidence="3" id="KW-1185">Reference proteome</keyword>
<name>A0ABY6DTM8_9ACTN</name>
<dbReference type="EMBL" id="CP106793">
    <property type="protein sequence ID" value="UXY17727.1"/>
    <property type="molecule type" value="Genomic_DNA"/>
</dbReference>
<reference evidence="2" key="1">
    <citation type="submission" date="2022-10" db="EMBL/GenBank/DDBJ databases">
        <authorList>
            <person name="Mo P."/>
        </authorList>
    </citation>
    <scope>NUCLEOTIDE SEQUENCE</scope>
    <source>
        <strain evidence="2">HUAS 13-4</strain>
    </source>
</reference>
<feature type="domain" description="Hemerythrin-like" evidence="1">
    <location>
        <begin position="30"/>
        <end position="153"/>
    </location>
</feature>
<evidence type="ECO:0000313" key="3">
    <source>
        <dbReference type="Proteomes" id="UP001061298"/>
    </source>
</evidence>
<accession>A0ABY6DTM8</accession>